<dbReference type="RefSeq" id="WP_184036262.1">
    <property type="nucleotide sequence ID" value="NZ_BAABAR010000003.1"/>
</dbReference>
<organism evidence="2 3">
    <name type="scientific">Sphingomonas endophytica</name>
    <dbReference type="NCBI Taxonomy" id="869719"/>
    <lineage>
        <taxon>Bacteria</taxon>
        <taxon>Pseudomonadati</taxon>
        <taxon>Pseudomonadota</taxon>
        <taxon>Alphaproteobacteria</taxon>
        <taxon>Sphingomonadales</taxon>
        <taxon>Sphingomonadaceae</taxon>
        <taxon>Sphingomonas</taxon>
    </lineage>
</organism>
<dbReference type="AlphaFoldDB" id="A0A7X0JEB3"/>
<gene>
    <name evidence="2" type="ORF">F4693_003045</name>
    <name evidence="1" type="ORF">FHS97_001902</name>
</gene>
<evidence type="ECO:0000313" key="1">
    <source>
        <dbReference type="EMBL" id="MBB5725970.1"/>
    </source>
</evidence>
<dbReference type="EMBL" id="JACHBT010000017">
    <property type="protein sequence ID" value="MBB6506048.1"/>
    <property type="molecule type" value="Genomic_DNA"/>
</dbReference>
<name>A0A7X0JEB3_9SPHN</name>
<accession>A0A7X0JEB3</accession>
<reference evidence="1 4" key="1">
    <citation type="submission" date="2020-08" db="EMBL/GenBank/DDBJ databases">
        <title>Genomic Encyclopedia of Type Strains, Phase IV (KMG-IV): sequencing the most valuable type-strain genomes for metagenomic binning, comparative biology and taxonomic classification.</title>
        <authorList>
            <person name="Goeker M."/>
        </authorList>
    </citation>
    <scope>NUCLEOTIDE SEQUENCE [LARGE SCALE GENOMIC DNA]</scope>
    <source>
        <strain evidence="1 4">DSM 101535</strain>
    </source>
</reference>
<reference evidence="2 3" key="3">
    <citation type="submission" date="2020-08" db="EMBL/GenBank/DDBJ databases">
        <authorList>
            <person name="Partida-Martinez L."/>
            <person name="Huntemann M."/>
            <person name="Clum A."/>
            <person name="Wang J."/>
            <person name="Palaniappan K."/>
            <person name="Ritter S."/>
            <person name="Chen I.-M."/>
            <person name="Stamatis D."/>
            <person name="Reddy T."/>
            <person name="O'Malley R."/>
            <person name="Daum C."/>
            <person name="Shapiro N."/>
            <person name="Ivanova N."/>
            <person name="Kyrpides N."/>
            <person name="Woyke T."/>
        </authorList>
    </citation>
    <scope>NUCLEOTIDE SEQUENCE [LARGE SCALE GENOMIC DNA]</scope>
    <source>
        <strain evidence="2 3">AS3.13</strain>
    </source>
</reference>
<keyword evidence="4" id="KW-1185">Reference proteome</keyword>
<protein>
    <submittedName>
        <fullName evidence="2">Uncharacterized protein</fullName>
    </submittedName>
</protein>
<proteinExistence type="predicted"/>
<dbReference type="Proteomes" id="UP000560131">
    <property type="component" value="Unassembled WGS sequence"/>
</dbReference>
<comment type="caution">
    <text evidence="2">The sequence shown here is derived from an EMBL/GenBank/DDBJ whole genome shotgun (WGS) entry which is preliminary data.</text>
</comment>
<sequence length="91" mass="10169">MNNDDVITARAELTRRIAAIEWRAGPSRLAPDIDRIHELARHHHLPAAMDVANQLRLALARGERGVPVHRWLQLLGQAVTVDQAEATRRAA</sequence>
<evidence type="ECO:0000313" key="3">
    <source>
        <dbReference type="Proteomes" id="UP000522313"/>
    </source>
</evidence>
<dbReference type="EMBL" id="JACIJN010000005">
    <property type="protein sequence ID" value="MBB5725970.1"/>
    <property type="molecule type" value="Genomic_DNA"/>
</dbReference>
<evidence type="ECO:0000313" key="4">
    <source>
        <dbReference type="Proteomes" id="UP000560131"/>
    </source>
</evidence>
<evidence type="ECO:0000313" key="2">
    <source>
        <dbReference type="EMBL" id="MBB6506048.1"/>
    </source>
</evidence>
<dbReference type="Proteomes" id="UP000522313">
    <property type="component" value="Unassembled WGS sequence"/>
</dbReference>
<reference evidence="2 3" key="2">
    <citation type="submission" date="2020-08" db="EMBL/GenBank/DDBJ databases">
        <title>The Agave Microbiome: Exploring the role of microbial communities in plant adaptations to desert environments.</title>
        <authorList>
            <person name="Partida-Martinez L.P."/>
        </authorList>
    </citation>
    <scope>NUCLEOTIDE SEQUENCE [LARGE SCALE GENOMIC DNA]</scope>
    <source>
        <strain evidence="2 3">AS3.13</strain>
    </source>
</reference>